<keyword evidence="2 6" id="KW-1003">Cell membrane</keyword>
<feature type="transmembrane region" description="Helical" evidence="6">
    <location>
        <begin position="156"/>
        <end position="178"/>
    </location>
</feature>
<name>A0ABV6ZH80_9HYPH</name>
<evidence type="ECO:0000256" key="1">
    <source>
        <dbReference type="ARBA" id="ARBA00004651"/>
    </source>
</evidence>
<feature type="domain" description="VTT" evidence="7">
    <location>
        <begin position="29"/>
        <end position="146"/>
    </location>
</feature>
<comment type="caution">
    <text evidence="8">The sequence shown here is derived from an EMBL/GenBank/DDBJ whole genome shotgun (WGS) entry which is preliminary data.</text>
</comment>
<dbReference type="PANTHER" id="PTHR12677:SF59">
    <property type="entry name" value="GOLGI APPARATUS MEMBRANE PROTEIN TVP38-RELATED"/>
    <property type="match status" value="1"/>
</dbReference>
<protein>
    <recommendedName>
        <fullName evidence="6">TVP38/TMEM64 family membrane protein</fullName>
    </recommendedName>
</protein>
<comment type="subcellular location">
    <subcellularLocation>
        <location evidence="1 6">Cell membrane</location>
        <topology evidence="1 6">Multi-pass membrane protein</topology>
    </subcellularLocation>
</comment>
<evidence type="ECO:0000259" key="7">
    <source>
        <dbReference type="Pfam" id="PF09335"/>
    </source>
</evidence>
<dbReference type="RefSeq" id="WP_311945094.1">
    <property type="nucleotide sequence ID" value="NZ_JAVSCS010000065.1"/>
</dbReference>
<keyword evidence="3 6" id="KW-0812">Transmembrane</keyword>
<sequence>MQADLLSFAGEWGAALMLLLFFVSAVSLLPRPALCIVAGSAYGLYGIPLALIGSILGASVAYWLGLAVGRRYGHRLTRRWRLLEPLREAVRISGWRIVLLCRFAPIAPSSLVSFVFGSTSTAFGPFLIATGLGILPGIALQVAAGAGLRASLDGQLSALQIVTFGLGLCAGLAALLLLGRKLRQVLATYQREPAAEERIR</sequence>
<dbReference type="PANTHER" id="PTHR12677">
    <property type="entry name" value="GOLGI APPARATUS MEMBRANE PROTEIN TVP38-RELATED"/>
    <property type="match status" value="1"/>
</dbReference>
<dbReference type="Pfam" id="PF09335">
    <property type="entry name" value="VTT_dom"/>
    <property type="match status" value="1"/>
</dbReference>
<keyword evidence="4 6" id="KW-1133">Transmembrane helix</keyword>
<evidence type="ECO:0000256" key="2">
    <source>
        <dbReference type="ARBA" id="ARBA00022475"/>
    </source>
</evidence>
<evidence type="ECO:0000313" key="9">
    <source>
        <dbReference type="Proteomes" id="UP001595190"/>
    </source>
</evidence>
<proteinExistence type="inferred from homology"/>
<gene>
    <name evidence="8" type="ORF">ACETRX_18080</name>
</gene>
<evidence type="ECO:0000313" key="8">
    <source>
        <dbReference type="EMBL" id="MFC2251546.1"/>
    </source>
</evidence>
<organism evidence="8 9">
    <name type="scientific">Labrys neptuniae</name>
    <dbReference type="NCBI Taxonomy" id="376174"/>
    <lineage>
        <taxon>Bacteria</taxon>
        <taxon>Pseudomonadati</taxon>
        <taxon>Pseudomonadota</taxon>
        <taxon>Alphaproteobacteria</taxon>
        <taxon>Hyphomicrobiales</taxon>
        <taxon>Xanthobacteraceae</taxon>
        <taxon>Labrys</taxon>
    </lineage>
</organism>
<feature type="transmembrane region" description="Helical" evidence="6">
    <location>
        <begin position="45"/>
        <end position="69"/>
    </location>
</feature>
<dbReference type="EMBL" id="JBHGPK010000007">
    <property type="protein sequence ID" value="MFC2251546.1"/>
    <property type="molecule type" value="Genomic_DNA"/>
</dbReference>
<evidence type="ECO:0000256" key="6">
    <source>
        <dbReference type="RuleBase" id="RU366058"/>
    </source>
</evidence>
<dbReference type="InterPro" id="IPR015414">
    <property type="entry name" value="TMEM64"/>
</dbReference>
<keyword evidence="5 6" id="KW-0472">Membrane</keyword>
<reference evidence="8 9" key="1">
    <citation type="submission" date="2024-09" db="EMBL/GenBank/DDBJ databases">
        <title>Description of Labrys sedimenti sp. nov., isolated from a diclofenac-degrading enrichment culture, and genome-based reclassification of Labrys portucalensis as a later heterotypic synonym of Labrys neptuniae.</title>
        <authorList>
            <person name="Tancsics A."/>
            <person name="Csepanyi A."/>
        </authorList>
    </citation>
    <scope>NUCLEOTIDE SEQUENCE [LARGE SCALE GENOMIC DNA]</scope>
    <source>
        <strain evidence="8 9">LMG 23412</strain>
    </source>
</reference>
<evidence type="ECO:0000256" key="4">
    <source>
        <dbReference type="ARBA" id="ARBA00022989"/>
    </source>
</evidence>
<evidence type="ECO:0000256" key="3">
    <source>
        <dbReference type="ARBA" id="ARBA00022692"/>
    </source>
</evidence>
<accession>A0ABV6ZH80</accession>
<evidence type="ECO:0000256" key="5">
    <source>
        <dbReference type="ARBA" id="ARBA00023136"/>
    </source>
</evidence>
<comment type="similarity">
    <text evidence="6">Belongs to the TVP38/TMEM64 family.</text>
</comment>
<dbReference type="InterPro" id="IPR032816">
    <property type="entry name" value="VTT_dom"/>
</dbReference>
<feature type="transmembrane region" description="Helical" evidence="6">
    <location>
        <begin position="122"/>
        <end position="144"/>
    </location>
</feature>
<dbReference type="Proteomes" id="UP001595190">
    <property type="component" value="Unassembled WGS sequence"/>
</dbReference>
<comment type="caution">
    <text evidence="6">Lacks conserved residue(s) required for the propagation of feature annotation.</text>
</comment>